<feature type="region of interest" description="Disordered" evidence="1">
    <location>
        <begin position="464"/>
        <end position="483"/>
    </location>
</feature>
<dbReference type="Pfam" id="PF09362">
    <property type="entry name" value="DUF1996"/>
    <property type="match status" value="1"/>
</dbReference>
<dbReference type="AlphaFoldDB" id="A0A0D2E1Y2"/>
<reference evidence="3 4" key="1">
    <citation type="submission" date="2015-01" db="EMBL/GenBank/DDBJ databases">
        <title>The Genome Sequence of Exophiala xenobiotica CBS118157.</title>
        <authorList>
            <consortium name="The Broad Institute Genomics Platform"/>
            <person name="Cuomo C."/>
            <person name="de Hoog S."/>
            <person name="Gorbushina A."/>
            <person name="Stielow B."/>
            <person name="Teixiera M."/>
            <person name="Abouelleil A."/>
            <person name="Chapman S.B."/>
            <person name="Priest M."/>
            <person name="Young S.K."/>
            <person name="Wortman J."/>
            <person name="Nusbaum C."/>
            <person name="Birren B."/>
        </authorList>
    </citation>
    <scope>NUCLEOTIDE SEQUENCE [LARGE SCALE GENOMIC DNA]</scope>
    <source>
        <strain evidence="3 4">CBS 118157</strain>
    </source>
</reference>
<protein>
    <recommendedName>
        <fullName evidence="2">DUF1996 domain-containing protein</fullName>
    </recommendedName>
</protein>
<dbReference type="OrthoDB" id="74764at2759"/>
<dbReference type="HOGENOM" id="CLU_014529_0_0_1"/>
<dbReference type="EMBL" id="KN847323">
    <property type="protein sequence ID" value="KIW49448.1"/>
    <property type="molecule type" value="Genomic_DNA"/>
</dbReference>
<evidence type="ECO:0000259" key="2">
    <source>
        <dbReference type="Pfam" id="PF09362"/>
    </source>
</evidence>
<sequence>MSRHLLYRYYRFHIRASSLPLLSRTRQPSSSISLLLPNMKALPFTPFLGLLALQPQLSAAYWRMACSISQTARVDPILNPGGVASHVHKFAGGNNVNANSDHSSLLTSTCSSCEVQADLSAYWTPQLYFAHSDGVFEEVPNYGMTVYYVGRGGDTSNTVAFPSGLKMISGDTTARSYDTSTLTYLNTRPVADRVSFRCINEANDIPETHYLNDTDCVNGLRAQINFQSCWDGVNLYLEDSAHVAYLSNIDSGVCPPSHPVPIPGLFFEVLYFTNDIDQSAGGEFVFANGDPTGYGYHADFMNGWDMDVLDDAVANCLYTDVDFGVPSACPYLVTSDTSDFARLCPEEPSVLTEAVHGNLTGLPGCNPISWGPESSPQNVCPVGQVTPLNATTASASGSATSSTTASSTLSSSSTSSSSLATTMSATDATTSTIGAGETVTTPTSSSSSFSSSAASTTDTAVSSVSTTGIQPSESPAYGDSSVLQSTSGFTDPIVSTTSPILSTMSSTSTTAPSVLTTSTTMTTAIDVTTSSSATLTSDAVYAQDPTSGSTSTDAPNSGVSSQDTAVDTITSSPTITDSTDDSETTTVTITDYVTVTVTVNGDVAGSSATVASSATSAAGAAIDATSQAPTLTIAETTVTESGSTLTIPASTFRWRDGAWYRGSRVNYIETTITITVTGSPVTVAGSTVSVEASTVTQTMSIFSVNDNMYTVTGSTFTTFYPAAEATTATASAPIQSTSTSTTDNGMYTITGSTYTTFTSGQASSSVTGAEFYTVATSTNSPSAADAASTITAPASAASTGGSIYTVTGSTYTTFESATVSATTDEVTSTTTLFTTTTLYVTVTPTSTTTLLTQTSSSTEAFSSTDANIAPTASPSIQAAEASSNTTLSLITGMGGATSSILSSGGSEATTFVTVTDLITDEMTSTTQTTLTLATASSNTTYFTIRGREVLFTRR</sequence>
<dbReference type="PANTHER" id="PTHR43662:SF3">
    <property type="entry name" value="DOMAIN PROTEIN, PUTATIVE (AFU_ORTHOLOGUE AFUA_6G11970)-RELATED"/>
    <property type="match status" value="1"/>
</dbReference>
<feature type="compositionally biased region" description="Polar residues" evidence="1">
    <location>
        <begin position="544"/>
        <end position="565"/>
    </location>
</feature>
<dbReference type="Proteomes" id="UP000054342">
    <property type="component" value="Unassembled WGS sequence"/>
</dbReference>
<evidence type="ECO:0000313" key="3">
    <source>
        <dbReference type="EMBL" id="KIW49448.1"/>
    </source>
</evidence>
<evidence type="ECO:0000313" key="4">
    <source>
        <dbReference type="Proteomes" id="UP000054342"/>
    </source>
</evidence>
<keyword evidence="4" id="KW-1185">Reference proteome</keyword>
<organism evidence="3 4">
    <name type="scientific">Exophiala xenobiotica</name>
    <dbReference type="NCBI Taxonomy" id="348802"/>
    <lineage>
        <taxon>Eukaryota</taxon>
        <taxon>Fungi</taxon>
        <taxon>Dikarya</taxon>
        <taxon>Ascomycota</taxon>
        <taxon>Pezizomycotina</taxon>
        <taxon>Eurotiomycetes</taxon>
        <taxon>Chaetothyriomycetidae</taxon>
        <taxon>Chaetothyriales</taxon>
        <taxon>Herpotrichiellaceae</taxon>
        <taxon>Exophiala</taxon>
    </lineage>
</organism>
<feature type="region of interest" description="Disordered" evidence="1">
    <location>
        <begin position="543"/>
        <end position="582"/>
    </location>
</feature>
<proteinExistence type="predicted"/>
<feature type="region of interest" description="Disordered" evidence="1">
    <location>
        <begin position="392"/>
        <end position="457"/>
    </location>
</feature>
<dbReference type="GeneID" id="25333034"/>
<accession>A0A0D2E1Y2</accession>
<gene>
    <name evidence="3" type="ORF">PV05_11126</name>
</gene>
<dbReference type="RefSeq" id="XP_013310032.1">
    <property type="nucleotide sequence ID" value="XM_013454578.1"/>
</dbReference>
<dbReference type="PANTHER" id="PTHR43662">
    <property type="match status" value="1"/>
</dbReference>
<dbReference type="InterPro" id="IPR018535">
    <property type="entry name" value="DUF1996"/>
</dbReference>
<feature type="compositionally biased region" description="Low complexity" evidence="1">
    <location>
        <begin position="566"/>
        <end position="577"/>
    </location>
</feature>
<name>A0A0D2E1Y2_9EURO</name>
<feature type="domain" description="DUF1996" evidence="2">
    <location>
        <begin position="75"/>
        <end position="304"/>
    </location>
</feature>
<dbReference type="STRING" id="348802.A0A0D2E1Y2"/>
<evidence type="ECO:0000256" key="1">
    <source>
        <dbReference type="SAM" id="MobiDB-lite"/>
    </source>
</evidence>